<organism evidence="1 2">
    <name type="scientific">Pseudoalteromonas prydzensis</name>
    <dbReference type="NCBI Taxonomy" id="182141"/>
    <lineage>
        <taxon>Bacteria</taxon>
        <taxon>Pseudomonadati</taxon>
        <taxon>Pseudomonadota</taxon>
        <taxon>Gammaproteobacteria</taxon>
        <taxon>Alteromonadales</taxon>
        <taxon>Pseudoalteromonadaceae</taxon>
        <taxon>Pseudoalteromonas</taxon>
    </lineage>
</organism>
<dbReference type="InterPro" id="IPR025409">
    <property type="entry name" value="DUF4303"/>
</dbReference>
<comment type="caution">
    <text evidence="1">The sequence shown here is derived from an EMBL/GenBank/DDBJ whole genome shotgun (WGS) entry which is preliminary data.</text>
</comment>
<evidence type="ECO:0000313" key="1">
    <source>
        <dbReference type="EMBL" id="MBE0459647.1"/>
    </source>
</evidence>
<evidence type="ECO:0000313" key="2">
    <source>
        <dbReference type="Proteomes" id="UP000707245"/>
    </source>
</evidence>
<dbReference type="RefSeq" id="WP_192542999.1">
    <property type="nucleotide sequence ID" value="NZ_CASHZX010000002.1"/>
</dbReference>
<gene>
    <name evidence="1" type="ORF">EI167_19865</name>
</gene>
<dbReference type="Proteomes" id="UP000707245">
    <property type="component" value="Unassembled WGS sequence"/>
</dbReference>
<name>A0ABR9FS52_9GAMM</name>
<dbReference type="Pfam" id="PF14136">
    <property type="entry name" value="DUF4303"/>
    <property type="match status" value="1"/>
</dbReference>
<accession>A0ABR9FS52</accession>
<protein>
    <submittedName>
        <fullName evidence="1">DUF4303 domain-containing protein</fullName>
    </submittedName>
</protein>
<dbReference type="EMBL" id="RRZA01000096">
    <property type="protein sequence ID" value="MBE0459647.1"/>
    <property type="molecule type" value="Genomic_DNA"/>
</dbReference>
<reference evidence="1 2" key="1">
    <citation type="submission" date="2020-07" db="EMBL/GenBank/DDBJ databases">
        <title>Halophilic bacteria isolated from french cheeses.</title>
        <authorList>
            <person name="Kothe C.I."/>
            <person name="Farah-Kraiem B."/>
            <person name="Renault P."/>
            <person name="Dridi B."/>
        </authorList>
    </citation>
    <scope>NUCLEOTIDE SEQUENCE [LARGE SCALE GENOMIC DNA]</scope>
    <source>
        <strain evidence="1 2">FME14</strain>
    </source>
</reference>
<proteinExistence type="predicted"/>
<keyword evidence="2" id="KW-1185">Reference proteome</keyword>
<sequence length="202" mass="23582">MNNIENFEQTLYLDAKAGFTKIVQDHGNDLYVLGFYHTGSYSLLPMFNTLSDLKEVFEEEYDSKEDDFLLAKWNPDDFPSLETYSEYFASTEEACYELNDTDFSVTHEQAQQHWQQWLQVLERVLIRLDTEGMFANGINRNKVTLAILAYDETEEEQFSRIKRINPPAVLATIQTDFATMIASRNEAEQLAMAEFERILQER</sequence>